<organism evidence="3 4">
    <name type="scientific">Adonisia turfae CCMR0081</name>
    <dbReference type="NCBI Taxonomy" id="2292702"/>
    <lineage>
        <taxon>Bacteria</taxon>
        <taxon>Bacillati</taxon>
        <taxon>Cyanobacteriota</taxon>
        <taxon>Adonisia</taxon>
        <taxon>Adonisia turfae</taxon>
    </lineage>
</organism>
<comment type="caution">
    <text evidence="3">The sequence shown here is derived from an EMBL/GenBank/DDBJ whole genome shotgun (WGS) entry which is preliminary data.</text>
</comment>
<feature type="domain" description="Glycosyltransferase 2-like" evidence="2">
    <location>
        <begin position="8"/>
        <end position="163"/>
    </location>
</feature>
<accession>A0A6M0RIN2</accession>
<feature type="transmembrane region" description="Helical" evidence="1">
    <location>
        <begin position="415"/>
        <end position="444"/>
    </location>
</feature>
<feature type="transmembrane region" description="Helical" evidence="1">
    <location>
        <begin position="557"/>
        <end position="575"/>
    </location>
</feature>
<gene>
    <name evidence="3" type="ORF">DXZ20_08865</name>
</gene>
<keyword evidence="3" id="KW-0808">Transferase</keyword>
<keyword evidence="4" id="KW-1185">Reference proteome</keyword>
<feature type="transmembrane region" description="Helical" evidence="1">
    <location>
        <begin position="616"/>
        <end position="638"/>
    </location>
</feature>
<evidence type="ECO:0000256" key="1">
    <source>
        <dbReference type="SAM" id="Phobius"/>
    </source>
</evidence>
<feature type="transmembrane region" description="Helical" evidence="1">
    <location>
        <begin position="212"/>
        <end position="231"/>
    </location>
</feature>
<keyword evidence="1" id="KW-0472">Membrane</keyword>
<feature type="transmembrane region" description="Helical" evidence="1">
    <location>
        <begin position="243"/>
        <end position="262"/>
    </location>
</feature>
<sequence>MDLENTLVIIPALNESTTIGNVVKSLRNQGLSHIRVVDNGSQDGTADVAAQVGADVVQEHLKGYGQACWRGLQSVPEGIEWILFCDADGSDDVSQLPEFFAQRESYDLILGNRRGTESGRQQLSPVQNFGNGLSGTLIAWGWGYRFHDLGPLRLVRKTSLEQIGMCDRNFGWTVEMQARAVECNLRIRELPVNYLPRQGGQSKISGTVSGSFKAGTIILSTLASLYWQNLWRGSDQESAQANAPGLLWMSALLLVAGAVYTLPHGAFSEPSSVIQFWIGSAIMAAGFVLAWGVRSISGVWFWSVAIVTRLLLLAMYPGNDIWRYLWEGYVQLQGFSPYDFAPTADVLEHLRTQWWDQINHPYASAIYPPVTQFGFRTLASIWLSVPLFKAAFAAADLAVCWLLSRRFGYRATLLYAWNPLVLYSFAGGGHYDSWFVLPLVMAWLWFDRPSHQPEKSSSLPLFTYLGSALFVGISIAVKWISLPVLAFLVWHALRRGRIGIALLSGVTGLLPVILAAIPFCSPTSCPLVRFGSSFVVTGRCAELIPYIVEQLWAPSRWANWLYAFPLALVIVWLLLRATTFHKFTEWYLIGLMVISPIVHFWYLSWLMPFLVLSRNLGIRLISLSAYVYFTLLYMSAAGDHSWILPEAQRHILWWPFVLGVAWSSAKVTWPQLALTPKLNRT</sequence>
<dbReference type="InterPro" id="IPR001173">
    <property type="entry name" value="Glyco_trans_2-like"/>
</dbReference>
<dbReference type="Pfam" id="PF00535">
    <property type="entry name" value="Glycos_transf_2"/>
    <property type="match status" value="1"/>
</dbReference>
<evidence type="ECO:0000313" key="4">
    <source>
        <dbReference type="Proteomes" id="UP000481033"/>
    </source>
</evidence>
<feature type="transmembrane region" description="Helical" evidence="1">
    <location>
        <begin position="381"/>
        <end position="403"/>
    </location>
</feature>
<dbReference type="CDD" id="cd04179">
    <property type="entry name" value="DPM_DPG-synthase_like"/>
    <property type="match status" value="1"/>
</dbReference>
<dbReference type="RefSeq" id="WP_163697677.1">
    <property type="nucleotide sequence ID" value="NZ_QXHD01000004.1"/>
</dbReference>
<name>A0A6M0RIN2_9CYAN</name>
<dbReference type="PANTHER" id="PTHR48090">
    <property type="entry name" value="UNDECAPRENYL-PHOSPHATE 4-DEOXY-4-FORMAMIDO-L-ARABINOSE TRANSFERASE-RELATED"/>
    <property type="match status" value="1"/>
</dbReference>
<feature type="transmembrane region" description="Helical" evidence="1">
    <location>
        <begin position="650"/>
        <end position="669"/>
    </location>
</feature>
<keyword evidence="1" id="KW-0812">Transmembrane</keyword>
<feature type="transmembrane region" description="Helical" evidence="1">
    <location>
        <begin position="274"/>
        <end position="292"/>
    </location>
</feature>
<proteinExistence type="predicted"/>
<feature type="transmembrane region" description="Helical" evidence="1">
    <location>
        <begin position="587"/>
        <end position="604"/>
    </location>
</feature>
<dbReference type="Gene3D" id="3.90.550.10">
    <property type="entry name" value="Spore Coat Polysaccharide Biosynthesis Protein SpsA, Chain A"/>
    <property type="match status" value="1"/>
</dbReference>
<dbReference type="Proteomes" id="UP000481033">
    <property type="component" value="Unassembled WGS sequence"/>
</dbReference>
<feature type="transmembrane region" description="Helical" evidence="1">
    <location>
        <begin position="299"/>
        <end position="316"/>
    </location>
</feature>
<dbReference type="InterPro" id="IPR029044">
    <property type="entry name" value="Nucleotide-diphossugar_trans"/>
</dbReference>
<reference evidence="3 4" key="1">
    <citation type="journal article" date="2020" name="Microb. Ecol.">
        <title>Ecogenomics of the Marine Benthic Filamentous Cyanobacterium Adonisia.</title>
        <authorList>
            <person name="Walter J.M."/>
            <person name="Coutinho F.H."/>
            <person name="Leomil L."/>
            <person name="Hargreaves P.I."/>
            <person name="Campeao M.E."/>
            <person name="Vieira V.V."/>
            <person name="Silva B.S."/>
            <person name="Fistarol G.O."/>
            <person name="Salomon P.S."/>
            <person name="Sawabe T."/>
            <person name="Mino S."/>
            <person name="Hosokawa M."/>
            <person name="Miyashita H."/>
            <person name="Maruyama F."/>
            <person name="van Verk M.C."/>
            <person name="Dutilh B.E."/>
            <person name="Thompson C.C."/>
            <person name="Thompson F.L."/>
        </authorList>
    </citation>
    <scope>NUCLEOTIDE SEQUENCE [LARGE SCALE GENOMIC DNA]</scope>
    <source>
        <strain evidence="3 4">CCMR0081</strain>
    </source>
</reference>
<protein>
    <submittedName>
        <fullName evidence="3">Glycosyltransferase</fullName>
    </submittedName>
</protein>
<feature type="transmembrane region" description="Helical" evidence="1">
    <location>
        <begin position="500"/>
        <end position="519"/>
    </location>
</feature>
<dbReference type="GO" id="GO:0016740">
    <property type="term" value="F:transferase activity"/>
    <property type="evidence" value="ECO:0007669"/>
    <property type="project" value="UniProtKB-KW"/>
</dbReference>
<dbReference type="PANTHER" id="PTHR48090:SF7">
    <property type="entry name" value="RFBJ PROTEIN"/>
    <property type="match status" value="1"/>
</dbReference>
<dbReference type="AlphaFoldDB" id="A0A6M0RIN2"/>
<dbReference type="EMBL" id="QXHD01000004">
    <property type="protein sequence ID" value="NEZ55780.1"/>
    <property type="molecule type" value="Genomic_DNA"/>
</dbReference>
<keyword evidence="1" id="KW-1133">Transmembrane helix</keyword>
<evidence type="ECO:0000259" key="2">
    <source>
        <dbReference type="Pfam" id="PF00535"/>
    </source>
</evidence>
<evidence type="ECO:0000313" key="3">
    <source>
        <dbReference type="EMBL" id="NEZ55780.1"/>
    </source>
</evidence>
<dbReference type="SUPFAM" id="SSF53448">
    <property type="entry name" value="Nucleotide-diphospho-sugar transferases"/>
    <property type="match status" value="1"/>
</dbReference>
<dbReference type="InterPro" id="IPR050256">
    <property type="entry name" value="Glycosyltransferase_2"/>
</dbReference>
<feature type="transmembrane region" description="Helical" evidence="1">
    <location>
        <begin position="464"/>
        <end position="488"/>
    </location>
</feature>